<evidence type="ECO:0000256" key="1">
    <source>
        <dbReference type="SAM" id="MobiDB-lite"/>
    </source>
</evidence>
<feature type="compositionally biased region" description="Gly residues" evidence="1">
    <location>
        <begin position="1"/>
        <end position="10"/>
    </location>
</feature>
<keyword evidence="3" id="KW-1185">Reference proteome</keyword>
<organism evidence="2 3">
    <name type="scientific">Olea europaea subsp. europaea</name>
    <dbReference type="NCBI Taxonomy" id="158383"/>
    <lineage>
        <taxon>Eukaryota</taxon>
        <taxon>Viridiplantae</taxon>
        <taxon>Streptophyta</taxon>
        <taxon>Embryophyta</taxon>
        <taxon>Tracheophyta</taxon>
        <taxon>Spermatophyta</taxon>
        <taxon>Magnoliopsida</taxon>
        <taxon>eudicotyledons</taxon>
        <taxon>Gunneridae</taxon>
        <taxon>Pentapetalae</taxon>
        <taxon>asterids</taxon>
        <taxon>lamiids</taxon>
        <taxon>Lamiales</taxon>
        <taxon>Oleaceae</taxon>
        <taxon>Oleeae</taxon>
        <taxon>Olea</taxon>
    </lineage>
</organism>
<protein>
    <submittedName>
        <fullName evidence="2">Uncharacterized protein</fullName>
    </submittedName>
</protein>
<dbReference type="AlphaFoldDB" id="A0A8S0RDK6"/>
<dbReference type="Proteomes" id="UP000594638">
    <property type="component" value="Unassembled WGS sequence"/>
</dbReference>
<name>A0A8S0RDK6_OLEEU</name>
<dbReference type="EMBL" id="CACTIH010002687">
    <property type="protein sequence ID" value="CAA2976977.1"/>
    <property type="molecule type" value="Genomic_DNA"/>
</dbReference>
<evidence type="ECO:0000313" key="3">
    <source>
        <dbReference type="Proteomes" id="UP000594638"/>
    </source>
</evidence>
<reference evidence="2 3" key="1">
    <citation type="submission" date="2019-12" db="EMBL/GenBank/DDBJ databases">
        <authorList>
            <person name="Alioto T."/>
            <person name="Alioto T."/>
            <person name="Gomez Garrido J."/>
        </authorList>
    </citation>
    <scope>NUCLEOTIDE SEQUENCE [LARGE SCALE GENOMIC DNA]</scope>
</reference>
<feature type="region of interest" description="Disordered" evidence="1">
    <location>
        <begin position="1"/>
        <end position="34"/>
    </location>
</feature>
<sequence length="99" mass="10559">MCGGERGLGRGAPNFRGGNFRGAPSRDGPFRGRGGRCAFNGKAAAPIGSVQSSVDELEMLIGVTAVDVVDVKRMGTSQHLPTKLVFQCLQFGKDEHLRR</sequence>
<proteinExistence type="predicted"/>
<dbReference type="Gramene" id="OE9A014503T1">
    <property type="protein sequence ID" value="OE9A014503C1"/>
    <property type="gene ID" value="OE9A014503"/>
</dbReference>
<accession>A0A8S0RDK6</accession>
<evidence type="ECO:0000313" key="2">
    <source>
        <dbReference type="EMBL" id="CAA2976977.1"/>
    </source>
</evidence>
<comment type="caution">
    <text evidence="2">The sequence shown here is derived from an EMBL/GenBank/DDBJ whole genome shotgun (WGS) entry which is preliminary data.</text>
</comment>
<gene>
    <name evidence="2" type="ORF">OLEA9_A014503</name>
</gene>